<dbReference type="HOGENOM" id="CLU_1406834_0_0_9"/>
<reference evidence="1 2" key="1">
    <citation type="submission" date="2013-02" db="EMBL/GenBank/DDBJ databases">
        <title>The Genome Sequence of Enterococcus asini ATCC_700915.</title>
        <authorList>
            <consortium name="The Broad Institute Genome Sequencing Platform"/>
            <consortium name="The Broad Institute Genome Sequencing Center for Infectious Disease"/>
            <person name="Earl A.M."/>
            <person name="Gilmore M.S."/>
            <person name="Lebreton F."/>
            <person name="Walker B."/>
            <person name="Young S.K."/>
            <person name="Zeng Q."/>
            <person name="Gargeya S."/>
            <person name="Fitzgerald M."/>
            <person name="Haas B."/>
            <person name="Abouelleil A."/>
            <person name="Alvarado L."/>
            <person name="Arachchi H.M."/>
            <person name="Berlin A.M."/>
            <person name="Chapman S.B."/>
            <person name="Dewar J."/>
            <person name="Goldberg J."/>
            <person name="Griggs A."/>
            <person name="Gujja S."/>
            <person name="Hansen M."/>
            <person name="Howarth C."/>
            <person name="Imamovic A."/>
            <person name="Larimer J."/>
            <person name="McCowan C."/>
            <person name="Murphy C."/>
            <person name="Neiman D."/>
            <person name="Pearson M."/>
            <person name="Priest M."/>
            <person name="Roberts A."/>
            <person name="Saif S."/>
            <person name="Shea T."/>
            <person name="Sisk P."/>
            <person name="Sykes S."/>
            <person name="Wortman J."/>
            <person name="Nusbaum C."/>
            <person name="Birren B."/>
        </authorList>
    </citation>
    <scope>NUCLEOTIDE SEQUENCE [LARGE SCALE GENOMIC DNA]</scope>
    <source>
        <strain evidence="1 2">ATCC 700915</strain>
    </source>
</reference>
<evidence type="ECO:0000313" key="1">
    <source>
        <dbReference type="EMBL" id="EOH85638.1"/>
    </source>
</evidence>
<dbReference type="Proteomes" id="UP000013777">
    <property type="component" value="Unassembled WGS sequence"/>
</dbReference>
<comment type="caution">
    <text evidence="1">The sequence shown here is derived from an EMBL/GenBank/DDBJ whole genome shotgun (WGS) entry which is preliminary data.</text>
</comment>
<proteinExistence type="predicted"/>
<protein>
    <submittedName>
        <fullName evidence="1">Uncharacterized protein</fullName>
    </submittedName>
</protein>
<name>R2PQQ5_9ENTE</name>
<dbReference type="AlphaFoldDB" id="R2PQQ5"/>
<gene>
    <name evidence="1" type="ORF">UAS_01931</name>
</gene>
<keyword evidence="2" id="KW-1185">Reference proteome</keyword>
<evidence type="ECO:0000313" key="2">
    <source>
        <dbReference type="Proteomes" id="UP000013777"/>
    </source>
</evidence>
<organism evidence="1 2">
    <name type="scientific">Enterococcus asini ATCC 700915</name>
    <dbReference type="NCBI Taxonomy" id="1158606"/>
    <lineage>
        <taxon>Bacteria</taxon>
        <taxon>Bacillati</taxon>
        <taxon>Bacillota</taxon>
        <taxon>Bacilli</taxon>
        <taxon>Lactobacillales</taxon>
        <taxon>Enterococcaceae</taxon>
        <taxon>Enterococcus</taxon>
    </lineage>
</organism>
<dbReference type="GeneID" id="78364853"/>
<accession>R2PQQ5</accession>
<dbReference type="RefSeq" id="WP_010754554.1">
    <property type="nucleotide sequence ID" value="NZ_ASVU01000001.1"/>
</dbReference>
<dbReference type="EMBL" id="AJAP01000019">
    <property type="protein sequence ID" value="EOH85638.1"/>
    <property type="molecule type" value="Genomic_DNA"/>
</dbReference>
<sequence length="193" mass="23005">MAKIYQKGKAITPEIIYTIDETYRKTTYISKINYISTDIQMIDNPQFRAIQRKFKLIPMSLYMFLRTQILHNGFYIDEYEVKGLLAQFACKYDLELETVEKCYRELLHLNYFCIVDTSTMYGFQVLVDRFIVYAYEEVNQQRKSRRECNERARTGESVSDVKLLPIPDKKTLEEELDLIEQEFPIDDDFSNYA</sequence>